<dbReference type="SMART" id="SM00860">
    <property type="entry name" value="SMI1_KNR4"/>
    <property type="match status" value="1"/>
</dbReference>
<evidence type="ECO:0000313" key="3">
    <source>
        <dbReference type="Proteomes" id="UP001060733"/>
    </source>
</evidence>
<sequence>MDEQALITQLRDLMPPHDGAGDSVDWQKVERVWGITFPQDYKEFVATYGDGETNAFLTFLVPGPAEGSVPSGAMAAETAEARRMWPEKPPAGYGSPAIPPVIAWGVNARADLLCWVTDEPDPGRWPVAVWSRGDLGWSVHDCGMLEYLVRLFRGAIDPMWADEDGVRRFVHVREAQRLLAAGIDADTGEPNPYADMFGPSWPGLVGG</sequence>
<accession>A0ABY6F105</accession>
<proteinExistence type="predicted"/>
<evidence type="ECO:0000313" key="2">
    <source>
        <dbReference type="EMBL" id="UXY40370.1"/>
    </source>
</evidence>
<dbReference type="InterPro" id="IPR037883">
    <property type="entry name" value="Knr4/Smi1-like_sf"/>
</dbReference>
<dbReference type="Gene3D" id="3.40.1580.10">
    <property type="entry name" value="SMI1/KNR4-like"/>
    <property type="match status" value="1"/>
</dbReference>
<geneLocation type="plasmid" evidence="2 3">
    <name>punmamed2</name>
</geneLocation>
<keyword evidence="3" id="KW-1185">Reference proteome</keyword>
<protein>
    <submittedName>
        <fullName evidence="2">SMI1/KNR4 family protein</fullName>
    </submittedName>
</protein>
<feature type="domain" description="Knr4/Smi1-like" evidence="1">
    <location>
        <begin position="21"/>
        <end position="150"/>
    </location>
</feature>
<evidence type="ECO:0000259" key="1">
    <source>
        <dbReference type="SMART" id="SM00860"/>
    </source>
</evidence>
<gene>
    <name evidence="2" type="ORF">N8I86_38030</name>
</gene>
<organism evidence="2 3">
    <name type="scientific">Streptomyces albidocamelliae</name>
    <dbReference type="NCBI Taxonomy" id="2981135"/>
    <lineage>
        <taxon>Bacteria</taxon>
        <taxon>Bacillati</taxon>
        <taxon>Actinomycetota</taxon>
        <taxon>Actinomycetes</taxon>
        <taxon>Kitasatosporales</taxon>
        <taxon>Streptomycetaceae</taxon>
        <taxon>Streptomyces</taxon>
    </lineage>
</organism>
<dbReference type="InterPro" id="IPR018958">
    <property type="entry name" value="Knr4/Smi1-like_dom"/>
</dbReference>
<dbReference type="Proteomes" id="UP001060733">
    <property type="component" value="Plasmid punmamed2"/>
</dbReference>
<dbReference type="RefSeq" id="WP_263280243.1">
    <property type="nucleotide sequence ID" value="NZ_CP106796.1"/>
</dbReference>
<keyword evidence="2" id="KW-0614">Plasmid</keyword>
<dbReference type="Pfam" id="PF14568">
    <property type="entry name" value="SUKH_6"/>
    <property type="match status" value="1"/>
</dbReference>
<dbReference type="EMBL" id="CP106796">
    <property type="protein sequence ID" value="UXY40370.1"/>
    <property type="molecule type" value="Genomic_DNA"/>
</dbReference>
<dbReference type="SUPFAM" id="SSF160631">
    <property type="entry name" value="SMI1/KNR4-like"/>
    <property type="match status" value="1"/>
</dbReference>
<name>A0ABY6F105_9ACTN</name>
<reference evidence="2" key="1">
    <citation type="submission" date="2022-10" db="EMBL/GenBank/DDBJ databases">
        <authorList>
            <person name="Mo P."/>
        </authorList>
    </citation>
    <scope>NUCLEOTIDE SEQUENCE</scope>
    <source>
        <strain evidence="2">HUAS 14-6</strain>
        <plasmid evidence="2">punmamed2</plasmid>
    </source>
</reference>